<evidence type="ECO:0000313" key="1">
    <source>
        <dbReference type="EMBL" id="ATZ81052.1"/>
    </source>
</evidence>
<protein>
    <submittedName>
        <fullName evidence="1">Uncharacterized protein</fullName>
    </submittedName>
</protein>
<dbReference type="Proteomes" id="UP000240325">
    <property type="component" value="Segment"/>
</dbReference>
<evidence type="ECO:0000313" key="2">
    <source>
        <dbReference type="Proteomes" id="UP000240325"/>
    </source>
</evidence>
<sequence>MTPCLKWQFETAKNLDISHGKKSGIIHMYLLIIEYIETTPFENVDMDMVKTLFLEIKNRYTIEERHIRFRIPTIVNAYGLKKLAKCPDLKTFHGHLKNIKPNINQQYFEMINECCLVLSDYEFNEKFNEQMGIGLSQNTLETFAYMNIDIVQYYYCTLQTFVINDEIEKRNHIIINLYLAELEEMECLMNNDHIIAIQEEKKRLIEEQYYEYKNMIDENEKSYVKNINDIIDKYTDILPLMIEEEIFRKEINDTENMKRYKKKSMFETHKHTLFLKGMSQNYHAQSLFDKFILMFASPEITNDEFQCKLEQFKKEVENVSESIFIEKHKNKNEMHSFSFDDDINEGGAFVRIPSDELYVSS</sequence>
<proteinExistence type="predicted"/>
<dbReference type="EMBL" id="MF782455">
    <property type="protein sequence ID" value="ATZ81052.1"/>
    <property type="molecule type" value="Genomic_DNA"/>
</dbReference>
<organism evidence="1">
    <name type="scientific">Bodo saltans virus</name>
    <dbReference type="NCBI Taxonomy" id="2024608"/>
    <lineage>
        <taxon>Viruses</taxon>
        <taxon>Varidnaviria</taxon>
        <taxon>Bamfordvirae</taxon>
        <taxon>Nucleocytoviricota</taxon>
        <taxon>Megaviricetes</taxon>
        <taxon>Imitervirales</taxon>
        <taxon>Mimiviridae</taxon>
        <taxon>Klosneuvirinae</taxon>
        <taxon>Theiavirus</taxon>
        <taxon>Theiavirus salishense</taxon>
    </lineage>
</organism>
<reference evidence="1" key="1">
    <citation type="journal article" date="2017" name="Elife">
        <title>The kinetoplastid-infecting Bodo saltans virus (BsV), a window into the most abundant giant viruses in the sea.</title>
        <authorList>
            <person name="Deeg C.M."/>
            <person name="Chow C.-E.T."/>
            <person name="Suttle C.A."/>
        </authorList>
    </citation>
    <scope>NUCLEOTIDE SEQUENCE</scope>
    <source>
        <strain evidence="1">NG1</strain>
    </source>
</reference>
<name>A0A2H4UVU3_9VIRU</name>
<gene>
    <name evidence="1" type="ORF">BMW23_1007</name>
</gene>
<keyword evidence="2" id="KW-1185">Reference proteome</keyword>
<accession>A0A2H4UVU3</accession>